<dbReference type="GO" id="GO:0005509">
    <property type="term" value="F:calcium ion binding"/>
    <property type="evidence" value="ECO:0007669"/>
    <property type="project" value="InterPro"/>
</dbReference>
<evidence type="ECO:0000313" key="3">
    <source>
        <dbReference type="EMBL" id="CAF3868025.1"/>
    </source>
</evidence>
<accession>A0A815DL05</accession>
<evidence type="ECO:0000313" key="5">
    <source>
        <dbReference type="Proteomes" id="UP000663829"/>
    </source>
</evidence>
<dbReference type="EMBL" id="CAJOBA010010825">
    <property type="protein sequence ID" value="CAF3868025.1"/>
    <property type="molecule type" value="Genomic_DNA"/>
</dbReference>
<dbReference type="GO" id="GO:0007160">
    <property type="term" value="P:cell-matrix adhesion"/>
    <property type="evidence" value="ECO:0007669"/>
    <property type="project" value="InterPro"/>
</dbReference>
<feature type="non-terminal residue" evidence="2">
    <location>
        <position position="1"/>
    </location>
</feature>
<dbReference type="Proteomes" id="UP000682733">
    <property type="component" value="Unassembled WGS sequence"/>
</dbReference>
<dbReference type="Pfam" id="PF00811">
    <property type="entry name" value="Ependymin"/>
    <property type="match status" value="1"/>
</dbReference>
<dbReference type="EMBL" id="CAJNOQ010012229">
    <property type="protein sequence ID" value="CAF1295054.1"/>
    <property type="molecule type" value="Genomic_DNA"/>
</dbReference>
<gene>
    <name evidence="2" type="ORF">GPM918_LOCUS28233</name>
    <name evidence="1" type="ORF">OVA965_LOCUS19481</name>
    <name evidence="4" type="ORF">SRO942_LOCUS28714</name>
    <name evidence="3" type="ORF">TMI583_LOCUS19530</name>
</gene>
<comment type="caution">
    <text evidence="2">The sequence shown here is derived from an EMBL/GenBank/DDBJ whole genome shotgun (WGS) entry which is preliminary data.</text>
</comment>
<organism evidence="2 5">
    <name type="scientific">Didymodactylos carnosus</name>
    <dbReference type="NCBI Taxonomy" id="1234261"/>
    <lineage>
        <taxon>Eukaryota</taxon>
        <taxon>Metazoa</taxon>
        <taxon>Spiralia</taxon>
        <taxon>Gnathifera</taxon>
        <taxon>Rotifera</taxon>
        <taxon>Eurotatoria</taxon>
        <taxon>Bdelloidea</taxon>
        <taxon>Philodinida</taxon>
        <taxon>Philodinidae</taxon>
        <taxon>Didymodactylos</taxon>
    </lineage>
</organism>
<evidence type="ECO:0000313" key="1">
    <source>
        <dbReference type="EMBL" id="CAF1105066.1"/>
    </source>
</evidence>
<reference evidence="2" key="1">
    <citation type="submission" date="2021-02" db="EMBL/GenBank/DDBJ databases">
        <authorList>
            <person name="Nowell W R."/>
        </authorList>
    </citation>
    <scope>NUCLEOTIDE SEQUENCE</scope>
</reference>
<dbReference type="Proteomes" id="UP000677228">
    <property type="component" value="Unassembled WGS sequence"/>
</dbReference>
<keyword evidence="5" id="KW-1185">Reference proteome</keyword>
<dbReference type="EMBL" id="CAJNOK010010053">
    <property type="protein sequence ID" value="CAF1105066.1"/>
    <property type="molecule type" value="Genomic_DNA"/>
</dbReference>
<dbReference type="Proteomes" id="UP000663829">
    <property type="component" value="Unassembled WGS sequence"/>
</dbReference>
<dbReference type="InterPro" id="IPR001299">
    <property type="entry name" value="Ependymin"/>
</dbReference>
<protein>
    <submittedName>
        <fullName evidence="2">Uncharacterized protein</fullName>
    </submittedName>
</protein>
<dbReference type="EMBL" id="CAJOBC010034651">
    <property type="protein sequence ID" value="CAF4108218.1"/>
    <property type="molecule type" value="Genomic_DNA"/>
</dbReference>
<dbReference type="Proteomes" id="UP000681722">
    <property type="component" value="Unassembled WGS sequence"/>
</dbReference>
<evidence type="ECO:0000313" key="4">
    <source>
        <dbReference type="EMBL" id="CAF4108218.1"/>
    </source>
</evidence>
<name>A0A815DL05_9BILA</name>
<dbReference type="AlphaFoldDB" id="A0A815DL05"/>
<dbReference type="PANTHER" id="PTHR10697">
    <property type="entry name" value="MAMMALIAN EPENDYMIN-RELATED PROTEIN 1"/>
    <property type="match status" value="1"/>
</dbReference>
<dbReference type="GO" id="GO:0005576">
    <property type="term" value="C:extracellular region"/>
    <property type="evidence" value="ECO:0007669"/>
    <property type="project" value="InterPro"/>
</dbReference>
<evidence type="ECO:0000313" key="2">
    <source>
        <dbReference type="EMBL" id="CAF1295054.1"/>
    </source>
</evidence>
<sequence>MVALRGVTIDGDQKKTNIRIIEDYTKNIMYYIDLDGNVCSKQSLPLKLMHCVPDTATYIQSFMYGYGDKQIPGHTWFFKADNYVMYITVSGDGHCVPLSETVFIGGQTPMITSLTITDFTEGIKDR</sequence>
<proteinExistence type="predicted"/>
<dbReference type="PANTHER" id="PTHR10697:SF13">
    <property type="entry name" value="RICIN B LECTIN DOMAIN-CONTAINING PROTEIN"/>
    <property type="match status" value="1"/>
</dbReference>
<dbReference type="GO" id="GO:0005764">
    <property type="term" value="C:lysosome"/>
    <property type="evidence" value="ECO:0007669"/>
    <property type="project" value="TreeGrafter"/>
</dbReference>
<dbReference type="OrthoDB" id="10001248at2759"/>